<dbReference type="GO" id="GO:0015036">
    <property type="term" value="F:disulfide oxidoreductase activity"/>
    <property type="evidence" value="ECO:0007669"/>
    <property type="project" value="UniProtKB-ARBA"/>
</dbReference>
<gene>
    <name evidence="5" type="ORF">F0L46_12025</name>
</gene>
<dbReference type="Gene3D" id="3.40.30.10">
    <property type="entry name" value="Glutaredoxin"/>
    <property type="match status" value="1"/>
</dbReference>
<evidence type="ECO:0000313" key="5">
    <source>
        <dbReference type="EMBL" id="KAA2236993.1"/>
    </source>
</evidence>
<dbReference type="InterPro" id="IPR036249">
    <property type="entry name" value="Thioredoxin-like_sf"/>
</dbReference>
<dbReference type="Pfam" id="PF08534">
    <property type="entry name" value="Redoxin"/>
    <property type="match status" value="1"/>
</dbReference>
<dbReference type="OrthoDB" id="9799347at2"/>
<reference evidence="5 6" key="1">
    <citation type="submission" date="2019-09" db="EMBL/GenBank/DDBJ databases">
        <title>Salinarimonas rosea gen. nov., sp. nov., a new member of the a-2 subgroup of the Proteobacteria.</title>
        <authorList>
            <person name="Liu J."/>
        </authorList>
    </citation>
    <scope>NUCLEOTIDE SEQUENCE [LARGE SCALE GENOMIC DNA]</scope>
    <source>
        <strain evidence="5 6">BN140002</strain>
    </source>
</reference>
<dbReference type="EMBL" id="VUOA01000021">
    <property type="protein sequence ID" value="KAA2236993.1"/>
    <property type="molecule type" value="Genomic_DNA"/>
</dbReference>
<dbReference type="PANTHER" id="PTHR42852:SF13">
    <property type="entry name" value="PROTEIN DIPZ"/>
    <property type="match status" value="1"/>
</dbReference>
<evidence type="ECO:0000313" key="6">
    <source>
        <dbReference type="Proteomes" id="UP000323142"/>
    </source>
</evidence>
<keyword evidence="2" id="KW-0201">Cytochrome c-type biogenesis</keyword>
<comment type="caution">
    <text evidence="5">The sequence shown here is derived from an EMBL/GenBank/DDBJ whole genome shotgun (WGS) entry which is preliminary data.</text>
</comment>
<comment type="subcellular location">
    <subcellularLocation>
        <location evidence="1">Cell envelope</location>
    </subcellularLocation>
</comment>
<dbReference type="PROSITE" id="PS00194">
    <property type="entry name" value="THIOREDOXIN_1"/>
    <property type="match status" value="1"/>
</dbReference>
<organism evidence="5 6">
    <name type="scientific">Salinarimonas soli</name>
    <dbReference type="NCBI Taxonomy" id="1638099"/>
    <lineage>
        <taxon>Bacteria</taxon>
        <taxon>Pseudomonadati</taxon>
        <taxon>Pseudomonadota</taxon>
        <taxon>Alphaproteobacteria</taxon>
        <taxon>Hyphomicrobiales</taxon>
        <taxon>Salinarimonadaceae</taxon>
        <taxon>Salinarimonas</taxon>
    </lineage>
</organism>
<evidence type="ECO:0000256" key="1">
    <source>
        <dbReference type="ARBA" id="ARBA00004196"/>
    </source>
</evidence>
<dbReference type="PANTHER" id="PTHR42852">
    <property type="entry name" value="THIOL:DISULFIDE INTERCHANGE PROTEIN DSBE"/>
    <property type="match status" value="1"/>
</dbReference>
<reference evidence="5 6" key="2">
    <citation type="submission" date="2019-09" db="EMBL/GenBank/DDBJ databases">
        <authorList>
            <person name="Jin C."/>
        </authorList>
    </citation>
    <scope>NUCLEOTIDE SEQUENCE [LARGE SCALE GENOMIC DNA]</scope>
    <source>
        <strain evidence="5 6">BN140002</strain>
    </source>
</reference>
<protein>
    <submittedName>
        <fullName evidence="5">Redoxin family protein</fullName>
    </submittedName>
</protein>
<sequence>MARRRAPLLYRCLPGSRLRGRPMTHAHPDRLRRALLLAAPALLAAGCGPAAASALPAVTLPGLPGLRDRTGQPVPGIEPDTFRRGFALLNIWASWCPYCRSEHGILEELAGDRRLRLVGLVWQDKAETAAAYLAQRGNPFHAVALDADGVIAGALRQRGVPSSYLVDGTGAIIARHPGALTEEWVRTVLKSRLSASI</sequence>
<keyword evidence="6" id="KW-1185">Reference proteome</keyword>
<dbReference type="InterPro" id="IPR050553">
    <property type="entry name" value="Thioredoxin_ResA/DsbE_sf"/>
</dbReference>
<accession>A0A5B2VC23</accession>
<evidence type="ECO:0000256" key="3">
    <source>
        <dbReference type="ARBA" id="ARBA00023284"/>
    </source>
</evidence>
<feature type="domain" description="Thioredoxin" evidence="4">
    <location>
        <begin position="49"/>
        <end position="194"/>
    </location>
</feature>
<keyword evidence="3" id="KW-0676">Redox-active center</keyword>
<dbReference type="Proteomes" id="UP000323142">
    <property type="component" value="Unassembled WGS sequence"/>
</dbReference>
<dbReference type="SUPFAM" id="SSF52833">
    <property type="entry name" value="Thioredoxin-like"/>
    <property type="match status" value="1"/>
</dbReference>
<dbReference type="InterPro" id="IPR013740">
    <property type="entry name" value="Redoxin"/>
</dbReference>
<dbReference type="PROSITE" id="PS51352">
    <property type="entry name" value="THIOREDOXIN_2"/>
    <property type="match status" value="1"/>
</dbReference>
<dbReference type="GO" id="GO:0017004">
    <property type="term" value="P:cytochrome complex assembly"/>
    <property type="evidence" value="ECO:0007669"/>
    <property type="project" value="UniProtKB-KW"/>
</dbReference>
<dbReference type="AlphaFoldDB" id="A0A5B2VC23"/>
<evidence type="ECO:0000259" key="4">
    <source>
        <dbReference type="PROSITE" id="PS51352"/>
    </source>
</evidence>
<dbReference type="GO" id="GO:0030313">
    <property type="term" value="C:cell envelope"/>
    <property type="evidence" value="ECO:0007669"/>
    <property type="project" value="UniProtKB-SubCell"/>
</dbReference>
<dbReference type="InterPro" id="IPR013766">
    <property type="entry name" value="Thioredoxin_domain"/>
</dbReference>
<name>A0A5B2VC23_9HYPH</name>
<evidence type="ECO:0000256" key="2">
    <source>
        <dbReference type="ARBA" id="ARBA00022748"/>
    </source>
</evidence>
<dbReference type="InterPro" id="IPR017937">
    <property type="entry name" value="Thioredoxin_CS"/>
</dbReference>
<proteinExistence type="predicted"/>